<dbReference type="PROSITE" id="PS00138">
    <property type="entry name" value="SUBTILASE_SER"/>
    <property type="match status" value="1"/>
</dbReference>
<dbReference type="InterPro" id="IPR023828">
    <property type="entry name" value="Peptidase_S8_Ser-AS"/>
</dbReference>
<keyword evidence="6" id="KW-0106">Calcium</keyword>
<dbReference type="Proteomes" id="UP000283077">
    <property type="component" value="Unassembled WGS sequence"/>
</dbReference>
<feature type="active site" description="Charge relay system" evidence="7 8">
    <location>
        <position position="491"/>
    </location>
</feature>
<keyword evidence="2 8" id="KW-0645">Protease</keyword>
<evidence type="ECO:0000256" key="5">
    <source>
        <dbReference type="ARBA" id="ARBA00022825"/>
    </source>
</evidence>
<feature type="active site" description="Charge relay system" evidence="7 8">
    <location>
        <position position="211"/>
    </location>
</feature>
<dbReference type="InterPro" id="IPR000209">
    <property type="entry name" value="Peptidase_S8/S53_dom"/>
</dbReference>
<dbReference type="Pfam" id="PF01483">
    <property type="entry name" value="P_proprotein"/>
    <property type="match status" value="1"/>
</dbReference>
<proteinExistence type="inferred from homology"/>
<dbReference type="GO" id="GO:0016020">
    <property type="term" value="C:membrane"/>
    <property type="evidence" value="ECO:0007669"/>
    <property type="project" value="TreeGrafter"/>
</dbReference>
<dbReference type="InterPro" id="IPR022398">
    <property type="entry name" value="Peptidase_S8_His-AS"/>
</dbReference>
<feature type="active site" description="Charge relay system" evidence="7 8">
    <location>
        <position position="252"/>
    </location>
</feature>
<evidence type="ECO:0000256" key="3">
    <source>
        <dbReference type="ARBA" id="ARBA00022729"/>
    </source>
</evidence>
<dbReference type="Pfam" id="PF00082">
    <property type="entry name" value="Peptidase_S8"/>
    <property type="match status" value="1"/>
</dbReference>
<dbReference type="OrthoDB" id="9790784at2"/>
<dbReference type="PANTHER" id="PTHR42884:SF14">
    <property type="entry name" value="NEUROENDOCRINE CONVERTASE 1"/>
    <property type="match status" value="1"/>
</dbReference>
<dbReference type="Pfam" id="PF17963">
    <property type="entry name" value="Big_9"/>
    <property type="match status" value="1"/>
</dbReference>
<dbReference type="PRINTS" id="PR00723">
    <property type="entry name" value="SUBTILISIN"/>
</dbReference>
<dbReference type="Gene3D" id="3.40.50.200">
    <property type="entry name" value="Peptidase S8/S53 domain"/>
    <property type="match status" value="1"/>
</dbReference>
<name>A0A437QFE9_9GAMM</name>
<evidence type="ECO:0000256" key="7">
    <source>
        <dbReference type="PIRSR" id="PIRSR615500-1"/>
    </source>
</evidence>
<dbReference type="CDD" id="cd04059">
    <property type="entry name" value="Peptidases_S8_Protein_convertases_Kexins_Furin-like"/>
    <property type="match status" value="1"/>
</dbReference>
<dbReference type="SUPFAM" id="SSF52743">
    <property type="entry name" value="Subtilisin-like"/>
    <property type="match status" value="1"/>
</dbReference>
<evidence type="ECO:0000313" key="11">
    <source>
        <dbReference type="EMBL" id="RVU33175.1"/>
    </source>
</evidence>
<keyword evidence="12" id="KW-1185">Reference proteome</keyword>
<comment type="similarity">
    <text evidence="1">Belongs to the peptidase S8 family. Furin subfamily.</text>
</comment>
<dbReference type="InterPro" id="IPR034182">
    <property type="entry name" value="Kexin/furin"/>
</dbReference>
<evidence type="ECO:0000313" key="12">
    <source>
        <dbReference type="Proteomes" id="UP000283077"/>
    </source>
</evidence>
<dbReference type="PROSITE" id="PS00136">
    <property type="entry name" value="SUBTILASE_ASP"/>
    <property type="match status" value="1"/>
</dbReference>
<protein>
    <submittedName>
        <fullName evidence="11">Serine protease</fullName>
    </submittedName>
</protein>
<feature type="chain" id="PRO_5019226632" evidence="9">
    <location>
        <begin position="22"/>
        <end position="756"/>
    </location>
</feature>
<dbReference type="Gene3D" id="2.60.120.260">
    <property type="entry name" value="Galactose-binding domain-like"/>
    <property type="match status" value="1"/>
</dbReference>
<gene>
    <name evidence="11" type="ORF">EOE67_17735</name>
</gene>
<dbReference type="GO" id="GO:0004252">
    <property type="term" value="F:serine-type endopeptidase activity"/>
    <property type="evidence" value="ECO:0007669"/>
    <property type="project" value="UniProtKB-UniRule"/>
</dbReference>
<evidence type="ECO:0000256" key="8">
    <source>
        <dbReference type="PROSITE-ProRule" id="PRU01240"/>
    </source>
</evidence>
<dbReference type="GO" id="GO:0016485">
    <property type="term" value="P:protein processing"/>
    <property type="evidence" value="ECO:0007669"/>
    <property type="project" value="TreeGrafter"/>
</dbReference>
<keyword evidence="3 9" id="KW-0732">Signal</keyword>
<keyword evidence="4 8" id="KW-0378">Hydrolase</keyword>
<comment type="caution">
    <text evidence="11">The sequence shown here is derived from an EMBL/GenBank/DDBJ whole genome shotgun (WGS) entry which is preliminary data.</text>
</comment>
<dbReference type="GO" id="GO:0012505">
    <property type="term" value="C:endomembrane system"/>
    <property type="evidence" value="ECO:0007669"/>
    <property type="project" value="UniProtKB-ARBA"/>
</dbReference>
<feature type="signal peptide" evidence="9">
    <location>
        <begin position="1"/>
        <end position="21"/>
    </location>
</feature>
<dbReference type="InterPro" id="IPR023827">
    <property type="entry name" value="Peptidase_S8_Asp-AS"/>
</dbReference>
<dbReference type="PROSITE" id="PS51257">
    <property type="entry name" value="PROKAR_LIPOPROTEIN"/>
    <property type="match status" value="1"/>
</dbReference>
<dbReference type="InterPro" id="IPR015500">
    <property type="entry name" value="Peptidase_S8_subtilisin-rel"/>
</dbReference>
<dbReference type="RefSeq" id="WP_127700672.1">
    <property type="nucleotide sequence ID" value="NZ_SACS01000025.1"/>
</dbReference>
<evidence type="ECO:0000256" key="9">
    <source>
        <dbReference type="SAM" id="SignalP"/>
    </source>
</evidence>
<accession>A0A437QFE9</accession>
<evidence type="ECO:0000256" key="2">
    <source>
        <dbReference type="ARBA" id="ARBA00022670"/>
    </source>
</evidence>
<dbReference type="InterPro" id="IPR036852">
    <property type="entry name" value="Peptidase_S8/S53_dom_sf"/>
</dbReference>
<evidence type="ECO:0000256" key="6">
    <source>
        <dbReference type="ARBA" id="ARBA00022837"/>
    </source>
</evidence>
<dbReference type="PANTHER" id="PTHR42884">
    <property type="entry name" value="PROPROTEIN CONVERTASE SUBTILISIN/KEXIN-RELATED"/>
    <property type="match status" value="1"/>
</dbReference>
<dbReference type="GO" id="GO:0005737">
    <property type="term" value="C:cytoplasm"/>
    <property type="evidence" value="ECO:0007669"/>
    <property type="project" value="UniProtKB-ARBA"/>
</dbReference>
<reference evidence="11 12" key="1">
    <citation type="submission" date="2019-01" db="EMBL/GenBank/DDBJ databases">
        <authorList>
            <person name="Chen W.-M."/>
        </authorList>
    </citation>
    <scope>NUCLEOTIDE SEQUENCE [LARGE SCALE GENOMIC DNA]</scope>
    <source>
        <strain evidence="11 12">KYPC3</strain>
    </source>
</reference>
<sequence length="756" mass="79567">MQLVRRSMLSAAVLLALTACNGNKDNNIGPNTASSAISGTKMWLPVQGSFKASDANNDALTITSISEGTANISAQNGVYQLSNGTLAVNGLNFVFTPTKNTATSITFTVSDGELRNSGTVSIAAAAGDPLQSQQWALKNTGQRAYSLGESALAYMVDLYKSIGQDEATAKKSAAAQFAKWEQVLVPGQDMNVPAAYALGATGQNTIAVVVDSGLELAHEDLEANILPNRSLNFIANVAKPTDPSPTSARGDHGTSVAGLIAAVGWNGKGGHGVAPDTKLIGMNYLSAQTDLAYFLSHGIPGSGIESSEPLAVFNRSYGITHPGALEYDVLDEAVQQFSSVELRNGKGAVNTKSSGNSFRSGSRENNLCSANGARTLGLTCYNGNMEPSQATPYYISIGSVNSDGKHTSYSTAGANLFVAAPSGEYGDTAPAMVTTDQMTCLRGYSSFANADYFDTVITGEPGYFAAWYPFNTPGHDDNPSCNYTSSFNGTSSAAPNAAGVIALMLSANPNLSYRDVKHILAASSSKVDPTNAKVKLTLADGEFVAHDGWVKNKAGFEHNNYYGFGRVNAGKAVELAKAYTRNLGELKMSAWVAAAQPLALPVPDNSVTGAEISIEIADDITLEGAQFKFNVLNDEMTLAVNAQNQLYKEFHTTAGIDLAIEVTSPQGTRSVLLSSKQALVMPAAGELYYQRHILKDHVFLSNAFFGEKAKGTWKIKVLDANGTDINATGGILNTKGYLNNKQPSVVTSAAVRVFGN</sequence>
<evidence type="ECO:0000256" key="1">
    <source>
        <dbReference type="ARBA" id="ARBA00005325"/>
    </source>
</evidence>
<dbReference type="PROSITE" id="PS00137">
    <property type="entry name" value="SUBTILASE_HIS"/>
    <property type="match status" value="1"/>
</dbReference>
<dbReference type="PROSITE" id="PS51892">
    <property type="entry name" value="SUBTILASE"/>
    <property type="match status" value="1"/>
</dbReference>
<keyword evidence="5 8" id="KW-0720">Serine protease</keyword>
<feature type="domain" description="P/Homo B" evidence="10">
    <location>
        <begin position="592"/>
        <end position="756"/>
    </location>
</feature>
<dbReference type="PROSITE" id="PS51829">
    <property type="entry name" value="P_HOMO_B"/>
    <property type="match status" value="1"/>
</dbReference>
<dbReference type="SUPFAM" id="SSF49785">
    <property type="entry name" value="Galactose-binding domain-like"/>
    <property type="match status" value="1"/>
</dbReference>
<evidence type="ECO:0000256" key="4">
    <source>
        <dbReference type="ARBA" id="ARBA00022801"/>
    </source>
</evidence>
<dbReference type="InterPro" id="IPR008979">
    <property type="entry name" value="Galactose-bd-like_sf"/>
</dbReference>
<dbReference type="AlphaFoldDB" id="A0A437QFE9"/>
<dbReference type="EMBL" id="SACS01000025">
    <property type="protein sequence ID" value="RVU33175.1"/>
    <property type="molecule type" value="Genomic_DNA"/>
</dbReference>
<evidence type="ECO:0000259" key="10">
    <source>
        <dbReference type="PROSITE" id="PS51829"/>
    </source>
</evidence>
<dbReference type="InterPro" id="IPR002884">
    <property type="entry name" value="P_dom"/>
</dbReference>
<organism evidence="11 12">
    <name type="scientific">Rheinheimera riviphila</name>
    <dbReference type="NCBI Taxonomy" id="1834037"/>
    <lineage>
        <taxon>Bacteria</taxon>
        <taxon>Pseudomonadati</taxon>
        <taxon>Pseudomonadota</taxon>
        <taxon>Gammaproteobacteria</taxon>
        <taxon>Chromatiales</taxon>
        <taxon>Chromatiaceae</taxon>
        <taxon>Rheinheimera</taxon>
    </lineage>
</organism>